<proteinExistence type="predicted"/>
<accession>A8ZQR1</accession>
<dbReference type="EMBL" id="CP000844">
    <property type="protein sequence ID" value="ABW33347.1"/>
    <property type="molecule type" value="Genomic_DNA"/>
</dbReference>
<dbReference type="KEGG" id="amr:AM1_G0167"/>
<reference evidence="1 2" key="1">
    <citation type="journal article" date="2008" name="Proc. Natl. Acad. Sci. U.S.A.">
        <title>Niche adaptation and genome expansion in the chlorophyll d-producing cyanobacterium Acaryochloris marina.</title>
        <authorList>
            <person name="Swingley W.D."/>
            <person name="Chen M."/>
            <person name="Cheung P.C."/>
            <person name="Conrad A.L."/>
            <person name="Dejesa L.C."/>
            <person name="Hao J."/>
            <person name="Honchak B.M."/>
            <person name="Karbach L.E."/>
            <person name="Kurdoglu A."/>
            <person name="Lahiri S."/>
            <person name="Mastrian S.D."/>
            <person name="Miyashita H."/>
            <person name="Page L."/>
            <person name="Ramakrishna P."/>
            <person name="Satoh S."/>
            <person name="Sattley W.M."/>
            <person name="Shimada Y."/>
            <person name="Taylor H.L."/>
            <person name="Tomo T."/>
            <person name="Tsuchiya T."/>
            <person name="Wang Z.T."/>
            <person name="Raymond J."/>
            <person name="Mimuro M."/>
            <person name="Blankenship R.E."/>
            <person name="Touchman J.W."/>
        </authorList>
    </citation>
    <scope>NUCLEOTIDE SEQUENCE [LARGE SCALE GENOMIC DNA]</scope>
    <source>
        <strain evidence="2">MBIC 11017</strain>
        <plasmid evidence="2">Plasmid pREB7</plasmid>
    </source>
</reference>
<gene>
    <name evidence="1" type="ordered locus">AM1_G0167</name>
</gene>
<organism evidence="1 2">
    <name type="scientific">Acaryochloris marina (strain MBIC 11017)</name>
    <dbReference type="NCBI Taxonomy" id="329726"/>
    <lineage>
        <taxon>Bacteria</taxon>
        <taxon>Bacillati</taxon>
        <taxon>Cyanobacteriota</taxon>
        <taxon>Cyanophyceae</taxon>
        <taxon>Acaryochloridales</taxon>
        <taxon>Acaryochloridaceae</taxon>
        <taxon>Acaryochloris</taxon>
    </lineage>
</organism>
<evidence type="ECO:0000313" key="2">
    <source>
        <dbReference type="Proteomes" id="UP000000268"/>
    </source>
</evidence>
<keyword evidence="1" id="KW-0614">Plasmid</keyword>
<dbReference type="AlphaFoldDB" id="A8ZQR1"/>
<name>A8ZQR1_ACAM1</name>
<protein>
    <submittedName>
        <fullName evidence="1">Uncharacterized protein</fullName>
    </submittedName>
</protein>
<geneLocation type="plasmid" evidence="1 2">
    <name>pREB7</name>
</geneLocation>
<sequence>MICSNVDMIRKFSHSIFIALKTIEEKNLSIGIPFMTVHSMNRNTYSYLKLSRNKVEI</sequence>
<dbReference type="Proteomes" id="UP000000268">
    <property type="component" value="Plasmid pREB7"/>
</dbReference>
<keyword evidence="2" id="KW-1185">Reference proteome</keyword>
<dbReference type="HOGENOM" id="CLU_2985923_0_0_3"/>
<evidence type="ECO:0000313" key="1">
    <source>
        <dbReference type="EMBL" id="ABW33347.1"/>
    </source>
</evidence>